<evidence type="ECO:0000256" key="7">
    <source>
        <dbReference type="ARBA" id="ARBA00022603"/>
    </source>
</evidence>
<dbReference type="InterPro" id="IPR015947">
    <property type="entry name" value="PUA-like_sf"/>
</dbReference>
<dbReference type="PIRSF" id="PIRSF015601">
    <property type="entry name" value="MTase_slr0722"/>
    <property type="match status" value="1"/>
</dbReference>
<keyword evidence="9 12" id="KW-0949">S-adenosyl-L-methionine</keyword>
<dbReference type="Pfam" id="PF20260">
    <property type="entry name" value="PUA_4"/>
    <property type="match status" value="1"/>
</dbReference>
<dbReference type="InterPro" id="IPR006700">
    <property type="entry name" value="RsmE"/>
</dbReference>
<dbReference type="InterPro" id="IPR046886">
    <property type="entry name" value="RsmE_MTase_dom"/>
</dbReference>
<dbReference type="SUPFAM" id="SSF88697">
    <property type="entry name" value="PUA domain-like"/>
    <property type="match status" value="1"/>
</dbReference>
<keyword evidence="16" id="KW-1185">Reference proteome</keyword>
<evidence type="ECO:0000256" key="4">
    <source>
        <dbReference type="ARBA" id="ARBA00013673"/>
    </source>
</evidence>
<evidence type="ECO:0000256" key="9">
    <source>
        <dbReference type="ARBA" id="ARBA00022691"/>
    </source>
</evidence>
<evidence type="ECO:0000256" key="10">
    <source>
        <dbReference type="ARBA" id="ARBA00025699"/>
    </source>
</evidence>
<dbReference type="Gene3D" id="2.40.240.20">
    <property type="entry name" value="Hypothetical PUA domain-like, domain 1"/>
    <property type="match status" value="1"/>
</dbReference>
<comment type="catalytic activity">
    <reaction evidence="11 12">
        <text>uridine(1498) in 16S rRNA + S-adenosyl-L-methionine = N(3)-methyluridine(1498) in 16S rRNA + S-adenosyl-L-homocysteine + H(+)</text>
        <dbReference type="Rhea" id="RHEA:42920"/>
        <dbReference type="Rhea" id="RHEA-COMP:10283"/>
        <dbReference type="Rhea" id="RHEA-COMP:10284"/>
        <dbReference type="ChEBI" id="CHEBI:15378"/>
        <dbReference type="ChEBI" id="CHEBI:57856"/>
        <dbReference type="ChEBI" id="CHEBI:59789"/>
        <dbReference type="ChEBI" id="CHEBI:65315"/>
        <dbReference type="ChEBI" id="CHEBI:74502"/>
        <dbReference type="EC" id="2.1.1.193"/>
    </reaction>
</comment>
<dbReference type="SUPFAM" id="SSF75217">
    <property type="entry name" value="alpha/beta knot"/>
    <property type="match status" value="1"/>
</dbReference>
<feature type="domain" description="Ribosomal RNA small subunit methyltransferase E PUA-like" evidence="14">
    <location>
        <begin position="18"/>
        <end position="65"/>
    </location>
</feature>
<dbReference type="NCBIfam" id="TIGR00046">
    <property type="entry name" value="RsmE family RNA methyltransferase"/>
    <property type="match status" value="1"/>
</dbReference>
<organism evidence="15 16">
    <name type="scientific">Geomicrobium sediminis</name>
    <dbReference type="NCBI Taxonomy" id="1347788"/>
    <lineage>
        <taxon>Bacteria</taxon>
        <taxon>Bacillati</taxon>
        <taxon>Bacillota</taxon>
        <taxon>Bacilli</taxon>
        <taxon>Bacillales</taxon>
        <taxon>Geomicrobium</taxon>
    </lineage>
</organism>
<dbReference type="PANTHER" id="PTHR30027">
    <property type="entry name" value="RIBOSOMAL RNA SMALL SUBUNIT METHYLTRANSFERASE E"/>
    <property type="match status" value="1"/>
</dbReference>
<evidence type="ECO:0000256" key="3">
    <source>
        <dbReference type="ARBA" id="ARBA00012328"/>
    </source>
</evidence>
<evidence type="ECO:0000256" key="8">
    <source>
        <dbReference type="ARBA" id="ARBA00022679"/>
    </source>
</evidence>
<evidence type="ECO:0000256" key="12">
    <source>
        <dbReference type="PIRNR" id="PIRNR015601"/>
    </source>
</evidence>
<keyword evidence="8 12" id="KW-0808">Transferase</keyword>
<evidence type="ECO:0000313" key="16">
    <source>
        <dbReference type="Proteomes" id="UP000741863"/>
    </source>
</evidence>
<evidence type="ECO:0000259" key="14">
    <source>
        <dbReference type="Pfam" id="PF20260"/>
    </source>
</evidence>
<dbReference type="PANTHER" id="PTHR30027:SF3">
    <property type="entry name" value="16S RRNA (URACIL(1498)-N(3))-METHYLTRANSFERASE"/>
    <property type="match status" value="1"/>
</dbReference>
<comment type="similarity">
    <text evidence="2 12">Belongs to the RNA methyltransferase RsmE family.</text>
</comment>
<dbReference type="GO" id="GO:0032259">
    <property type="term" value="P:methylation"/>
    <property type="evidence" value="ECO:0007669"/>
    <property type="project" value="UniProtKB-KW"/>
</dbReference>
<dbReference type="CDD" id="cd18084">
    <property type="entry name" value="RsmE-like"/>
    <property type="match status" value="1"/>
</dbReference>
<dbReference type="InterPro" id="IPR029028">
    <property type="entry name" value="Alpha/beta_knot_MTases"/>
</dbReference>
<evidence type="ECO:0000256" key="2">
    <source>
        <dbReference type="ARBA" id="ARBA00005528"/>
    </source>
</evidence>
<dbReference type="GO" id="GO:0008168">
    <property type="term" value="F:methyltransferase activity"/>
    <property type="evidence" value="ECO:0007669"/>
    <property type="project" value="UniProtKB-KW"/>
</dbReference>
<dbReference type="RefSeq" id="WP_204698477.1">
    <property type="nucleotide sequence ID" value="NZ_JAFBEC010000008.1"/>
</dbReference>
<keyword evidence="6 12" id="KW-0698">rRNA processing</keyword>
<dbReference type="NCBIfam" id="NF008691">
    <property type="entry name" value="PRK11713.1-4"/>
    <property type="match status" value="1"/>
</dbReference>
<keyword evidence="5 12" id="KW-0963">Cytoplasm</keyword>
<accession>A0ABS2PEC9</accession>
<evidence type="ECO:0000256" key="5">
    <source>
        <dbReference type="ARBA" id="ARBA00022490"/>
    </source>
</evidence>
<dbReference type="Proteomes" id="UP000741863">
    <property type="component" value="Unassembled WGS sequence"/>
</dbReference>
<dbReference type="InterPro" id="IPR029026">
    <property type="entry name" value="tRNA_m1G_MTases_N"/>
</dbReference>
<evidence type="ECO:0000256" key="11">
    <source>
        <dbReference type="ARBA" id="ARBA00047944"/>
    </source>
</evidence>
<evidence type="ECO:0000259" key="13">
    <source>
        <dbReference type="Pfam" id="PF04452"/>
    </source>
</evidence>
<dbReference type="EC" id="2.1.1.193" evidence="3 12"/>
<comment type="function">
    <text evidence="10 12">Specifically methylates the N3 position of the uracil ring of uridine 1498 (m3U1498) in 16S rRNA. Acts on the fully assembled 30S ribosomal subunit.</text>
</comment>
<dbReference type="EMBL" id="JAFBEC010000008">
    <property type="protein sequence ID" value="MBM7633765.1"/>
    <property type="molecule type" value="Genomic_DNA"/>
</dbReference>
<evidence type="ECO:0000256" key="6">
    <source>
        <dbReference type="ARBA" id="ARBA00022552"/>
    </source>
</evidence>
<evidence type="ECO:0000256" key="1">
    <source>
        <dbReference type="ARBA" id="ARBA00004496"/>
    </source>
</evidence>
<comment type="subcellular location">
    <subcellularLocation>
        <location evidence="1 12">Cytoplasm</location>
    </subcellularLocation>
</comment>
<evidence type="ECO:0000313" key="15">
    <source>
        <dbReference type="EMBL" id="MBM7633765.1"/>
    </source>
</evidence>
<sequence length="249" mass="28425">MQRYFIEQNEWTKQTVTLTGEQAKHIAKVMRMREGDKVVCVNKEDQLAGVFRIQSIAEQHVIAEFEEELLSDVELGIHVTIAQADIKGDKFEYVLQKGTELGASRFHGFSAKHSVVKWDHKKQDKKLSRYQKIVQEAAEQSERLVLPSVMHFPNVDSLLSDSYDHRWIISEVAARDGKHDALHGAMQQLQHGDRLLAVFGPEGGFSEEEHERLVKEGFQQVSLGPRILRAETASPALLSMISYQFELMR</sequence>
<name>A0ABS2PEC9_9BACL</name>
<comment type="caution">
    <text evidence="15">The sequence shown here is derived from an EMBL/GenBank/DDBJ whole genome shotgun (WGS) entry which is preliminary data.</text>
</comment>
<dbReference type="Gene3D" id="3.40.1280.10">
    <property type="match status" value="1"/>
</dbReference>
<gene>
    <name evidence="15" type="ORF">JOD17_002861</name>
</gene>
<keyword evidence="7 12" id="KW-0489">Methyltransferase</keyword>
<protein>
    <recommendedName>
        <fullName evidence="4 12">Ribosomal RNA small subunit methyltransferase E</fullName>
        <ecNumber evidence="3 12">2.1.1.193</ecNumber>
    </recommendedName>
</protein>
<proteinExistence type="inferred from homology"/>
<feature type="domain" description="Ribosomal RNA small subunit methyltransferase E methyltransferase" evidence="13">
    <location>
        <begin position="76"/>
        <end position="241"/>
    </location>
</feature>
<dbReference type="Pfam" id="PF04452">
    <property type="entry name" value="Methyltrans_RNA"/>
    <property type="match status" value="1"/>
</dbReference>
<reference evidence="15 16" key="1">
    <citation type="submission" date="2021-01" db="EMBL/GenBank/DDBJ databases">
        <title>Genomic Encyclopedia of Type Strains, Phase IV (KMG-IV): sequencing the most valuable type-strain genomes for metagenomic binning, comparative biology and taxonomic classification.</title>
        <authorList>
            <person name="Goeker M."/>
        </authorList>
    </citation>
    <scope>NUCLEOTIDE SEQUENCE [LARGE SCALE GENOMIC DNA]</scope>
    <source>
        <strain evidence="15 16">DSM 25540</strain>
    </source>
</reference>
<dbReference type="InterPro" id="IPR046887">
    <property type="entry name" value="RsmE_PUA-like"/>
</dbReference>